<dbReference type="Proteomes" id="UP000243985">
    <property type="component" value="Unassembled WGS sequence"/>
</dbReference>
<dbReference type="RefSeq" id="WP_107781993.1">
    <property type="nucleotide sequence ID" value="NZ_QBKG01000005.1"/>
</dbReference>
<dbReference type="GeneID" id="84580538"/>
<organism evidence="1 2">
    <name type="scientific">Capnocytophaga leadbetteri</name>
    <dbReference type="NCBI Taxonomy" id="327575"/>
    <lineage>
        <taxon>Bacteria</taxon>
        <taxon>Pseudomonadati</taxon>
        <taxon>Bacteroidota</taxon>
        <taxon>Flavobacteriia</taxon>
        <taxon>Flavobacteriales</taxon>
        <taxon>Flavobacteriaceae</taxon>
        <taxon>Capnocytophaga</taxon>
    </lineage>
</organism>
<sequence length="462" mass="54945">MTLAYFSEKHKIAFADAFEAMTCNVPSSAKTDYKEPALEEKDFDENGRLLERRFVHYGRPRLVERYDYNKGIVHKSFYEFGREILEFSLPLYREHELRAKHIPIKERVQNLGFAPEQVTEISLKIKSTDKIGGMQQKTWHSCEGYFEKAHRTSIDNITCDERDNICAIEEYVSSWGEQRIEYRTFDAQNNQIFQGHSWEEDTLSSIEVSLYDKQNRVIQRIDTNRYGGFRGIKHYTYKGDEVIRTKIYLNNPKEIAEESRKLIEKKGDKTHETICTEDDHRGKEEITTFDLTGKIIKKTETNYLVKYKNWIGEKKVRSDEITNKTVQEYTYNEAGVLVKEVSRYVDKDNEDVSWSDGYYSTEIILYNEQGQKVERNEKREYKNSWEIIGKRPNLKFETKDKIFLERTLYYYDSEGNLTREELKKWRGDEGIETDVELLTTHHFYFKEDECEEHLKIIVKENI</sequence>
<protein>
    <submittedName>
        <fullName evidence="1">Uncharacterized protein</fullName>
    </submittedName>
</protein>
<gene>
    <name evidence="1" type="ORF">C8P65_1054</name>
</gene>
<dbReference type="EMBL" id="QBKG01000005">
    <property type="protein sequence ID" value="PTX07001.1"/>
    <property type="molecule type" value="Genomic_DNA"/>
</dbReference>
<name>A0A2T5XUN3_9FLAO</name>
<reference evidence="1 2" key="1">
    <citation type="submission" date="2018-04" db="EMBL/GenBank/DDBJ databases">
        <title>Genomic Encyclopedia of Archaeal and Bacterial Type Strains, Phase II (KMG-II): from individual species to whole genera.</title>
        <authorList>
            <person name="Goeker M."/>
        </authorList>
    </citation>
    <scope>NUCLEOTIDE SEQUENCE [LARGE SCALE GENOMIC DNA]</scope>
    <source>
        <strain evidence="1 2">DSM 22902</strain>
    </source>
</reference>
<evidence type="ECO:0000313" key="1">
    <source>
        <dbReference type="EMBL" id="PTX07001.1"/>
    </source>
</evidence>
<dbReference type="AlphaFoldDB" id="A0A2T5XUN3"/>
<accession>A0A2T5XUN3</accession>
<comment type="caution">
    <text evidence="1">The sequence shown here is derived from an EMBL/GenBank/DDBJ whole genome shotgun (WGS) entry which is preliminary data.</text>
</comment>
<proteinExistence type="predicted"/>
<evidence type="ECO:0000313" key="2">
    <source>
        <dbReference type="Proteomes" id="UP000243985"/>
    </source>
</evidence>